<dbReference type="PANTHER" id="PTHR45713">
    <property type="entry name" value="FTP DOMAIN-CONTAINING PROTEIN"/>
    <property type="match status" value="1"/>
</dbReference>
<keyword evidence="4" id="KW-0479">Metal-binding</keyword>
<dbReference type="InterPro" id="IPR008979">
    <property type="entry name" value="Galactose-bd-like_sf"/>
</dbReference>
<evidence type="ECO:0000256" key="1">
    <source>
        <dbReference type="ARBA" id="ARBA00002219"/>
    </source>
</evidence>
<sequence length="278" mass="31649">MLSQMPNAVTDADCCKRCKMLFQMPNAYTDAKCLYRCQMLLQMQNEVTDAELQPQSISCKLDGDYNNTPTLLKKNTCQGFNYHADSSRCEMYTIVGCKIFDNLTGWRYGCIETDQQRNTTIRNINIALNKPTYQSSTYDGIAFNEPAGLAEKAVDGIRNTLYGDGSCSHTTPEPKTWWIVDLRESYRINQIIIWNRLNYEFRLHDFSIDTACLFDGVNPDNTNWCRQHLQVGTLNDNPTAIALPPSAVGRFVKIQMDEQGVLVLCEFEVYVEYAATCV</sequence>
<keyword evidence="10" id="KW-1185">Reference proteome</keyword>
<comment type="subunit">
    <text evidence="3">Homotrimer.</text>
</comment>
<dbReference type="OrthoDB" id="6102375at2759"/>
<evidence type="ECO:0000256" key="4">
    <source>
        <dbReference type="ARBA" id="ARBA00022723"/>
    </source>
</evidence>
<dbReference type="EMBL" id="CAIIXF020000012">
    <property type="protein sequence ID" value="CAH1800806.1"/>
    <property type="molecule type" value="Genomic_DNA"/>
</dbReference>
<accession>A0A8S4QA65</accession>
<keyword evidence="7" id="KW-1015">Disulfide bond</keyword>
<proteinExistence type="inferred from homology"/>
<comment type="similarity">
    <text evidence="2">Belongs to the fucolectin family.</text>
</comment>
<keyword evidence="5" id="KW-0430">Lectin</keyword>
<reference evidence="9" key="1">
    <citation type="submission" date="2022-03" db="EMBL/GenBank/DDBJ databases">
        <authorList>
            <person name="Martin C."/>
        </authorList>
    </citation>
    <scope>NUCLEOTIDE SEQUENCE</scope>
</reference>
<dbReference type="GO" id="GO:0042806">
    <property type="term" value="F:fucose binding"/>
    <property type="evidence" value="ECO:0007669"/>
    <property type="project" value="UniProtKB-ARBA"/>
</dbReference>
<dbReference type="Proteomes" id="UP000749559">
    <property type="component" value="Unassembled WGS sequence"/>
</dbReference>
<gene>
    <name evidence="9" type="ORF">OFUS_LOCUS24647</name>
</gene>
<protein>
    <recommendedName>
        <fullName evidence="8">Fucolectin tachylectin-4 pentraxin-1 domain-containing protein</fullName>
    </recommendedName>
</protein>
<dbReference type="PANTHER" id="PTHR45713:SF6">
    <property type="entry name" value="F5_8 TYPE C DOMAIN-CONTAINING PROTEIN"/>
    <property type="match status" value="1"/>
</dbReference>
<evidence type="ECO:0000256" key="6">
    <source>
        <dbReference type="ARBA" id="ARBA00022837"/>
    </source>
</evidence>
<dbReference type="GO" id="GO:0046872">
    <property type="term" value="F:metal ion binding"/>
    <property type="evidence" value="ECO:0007669"/>
    <property type="project" value="UniProtKB-KW"/>
</dbReference>
<evidence type="ECO:0000256" key="2">
    <source>
        <dbReference type="ARBA" id="ARBA00010147"/>
    </source>
</evidence>
<evidence type="ECO:0000256" key="3">
    <source>
        <dbReference type="ARBA" id="ARBA00011233"/>
    </source>
</evidence>
<comment type="function">
    <text evidence="1">Acts as a defensive agent. Recognizes blood group fucosylated oligosaccharides including A, B, H and Lewis B-type antigens. Does not recognize Lewis A antigen and has low affinity for monovalent haptens.</text>
</comment>
<dbReference type="Gene3D" id="2.60.120.260">
    <property type="entry name" value="Galactose-binding domain-like"/>
    <property type="match status" value="1"/>
</dbReference>
<evidence type="ECO:0000313" key="9">
    <source>
        <dbReference type="EMBL" id="CAH1800806.1"/>
    </source>
</evidence>
<dbReference type="GO" id="GO:0010185">
    <property type="term" value="P:regulation of cellular defense response"/>
    <property type="evidence" value="ECO:0007669"/>
    <property type="project" value="UniProtKB-ARBA"/>
</dbReference>
<dbReference type="GO" id="GO:0001868">
    <property type="term" value="P:regulation of complement activation, lectin pathway"/>
    <property type="evidence" value="ECO:0007669"/>
    <property type="project" value="UniProtKB-ARBA"/>
</dbReference>
<dbReference type="AlphaFoldDB" id="A0A8S4QA65"/>
<keyword evidence="6" id="KW-0106">Calcium</keyword>
<organism evidence="9 10">
    <name type="scientific">Owenia fusiformis</name>
    <name type="common">Polychaete worm</name>
    <dbReference type="NCBI Taxonomy" id="6347"/>
    <lineage>
        <taxon>Eukaryota</taxon>
        <taxon>Metazoa</taxon>
        <taxon>Spiralia</taxon>
        <taxon>Lophotrochozoa</taxon>
        <taxon>Annelida</taxon>
        <taxon>Polychaeta</taxon>
        <taxon>Sedentaria</taxon>
        <taxon>Canalipalpata</taxon>
        <taxon>Sabellida</taxon>
        <taxon>Oweniida</taxon>
        <taxon>Oweniidae</taxon>
        <taxon>Owenia</taxon>
    </lineage>
</organism>
<dbReference type="SMART" id="SM00607">
    <property type="entry name" value="FTP"/>
    <property type="match status" value="1"/>
</dbReference>
<comment type="caution">
    <text evidence="9">The sequence shown here is derived from an EMBL/GenBank/DDBJ whole genome shotgun (WGS) entry which is preliminary data.</text>
</comment>
<dbReference type="InterPro" id="IPR006585">
    <property type="entry name" value="FTP1"/>
</dbReference>
<dbReference type="SUPFAM" id="SSF49785">
    <property type="entry name" value="Galactose-binding domain-like"/>
    <property type="match status" value="1"/>
</dbReference>
<evidence type="ECO:0000256" key="7">
    <source>
        <dbReference type="ARBA" id="ARBA00023157"/>
    </source>
</evidence>
<evidence type="ECO:0000256" key="5">
    <source>
        <dbReference type="ARBA" id="ARBA00022734"/>
    </source>
</evidence>
<feature type="domain" description="Fucolectin tachylectin-4 pentraxin-1" evidence="8">
    <location>
        <begin position="123"/>
        <end position="276"/>
    </location>
</feature>
<evidence type="ECO:0000259" key="8">
    <source>
        <dbReference type="SMART" id="SM00607"/>
    </source>
</evidence>
<dbReference type="InterPro" id="IPR051941">
    <property type="entry name" value="BG_Antigen-Binding_Lectin"/>
</dbReference>
<dbReference type="Pfam" id="PF22633">
    <property type="entry name" value="F5_F8_type_C_2"/>
    <property type="match status" value="1"/>
</dbReference>
<evidence type="ECO:0000313" key="10">
    <source>
        <dbReference type="Proteomes" id="UP000749559"/>
    </source>
</evidence>
<name>A0A8S4QA65_OWEFU</name>